<comment type="caution">
    <text evidence="5">The sequence shown here is derived from an EMBL/GenBank/DDBJ whole genome shotgun (WGS) entry which is preliminary data.</text>
</comment>
<organism evidence="5 6">
    <name type="scientific">Micromonospora olivasterospora</name>
    <dbReference type="NCBI Taxonomy" id="1880"/>
    <lineage>
        <taxon>Bacteria</taxon>
        <taxon>Bacillati</taxon>
        <taxon>Actinomycetota</taxon>
        <taxon>Actinomycetes</taxon>
        <taxon>Micromonosporales</taxon>
        <taxon>Micromonosporaceae</taxon>
        <taxon>Micromonospora</taxon>
    </lineage>
</organism>
<evidence type="ECO:0000313" key="6">
    <source>
        <dbReference type="Proteomes" id="UP000319825"/>
    </source>
</evidence>
<feature type="domain" description="HTH deoR-type" evidence="4">
    <location>
        <begin position="13"/>
        <end position="59"/>
    </location>
</feature>
<dbReference type="InterPro" id="IPR001034">
    <property type="entry name" value="DeoR_HTH"/>
</dbReference>
<proteinExistence type="predicted"/>
<keyword evidence="3" id="KW-0804">Transcription</keyword>
<sequence length="269" mass="30632">MGDHAAVRRLPPRRWRILSFLAQHGSTSTLDVALVCDVSRLTAHRDLAWLYEAGLVRRRRSEEDRTHTWWYEVTAEGVEVLRRDRTASGRSVPLQLGRRRPSLADALLFLPLLEVSRRNPGRCELFQWLATMETSAWLRQHDLAHLRADGYGVWLEDGRCLRFLVHVDSGPVGDAVAEREKRSSGLGGLLAGYRRIDPAVPVGAVLVIAQDAEREEQLLADLGREPLRARIAVTAREMLYRHWSNEQVWRLPEGSNARRLTDLTVDRSP</sequence>
<evidence type="ECO:0000259" key="4">
    <source>
        <dbReference type="Pfam" id="PF08220"/>
    </source>
</evidence>
<evidence type="ECO:0000256" key="3">
    <source>
        <dbReference type="ARBA" id="ARBA00023163"/>
    </source>
</evidence>
<dbReference type="InterPro" id="IPR036388">
    <property type="entry name" value="WH-like_DNA-bd_sf"/>
</dbReference>
<dbReference type="InterPro" id="IPR036390">
    <property type="entry name" value="WH_DNA-bd_sf"/>
</dbReference>
<dbReference type="EMBL" id="VLKE01000001">
    <property type="protein sequence ID" value="TWH68517.1"/>
    <property type="molecule type" value="Genomic_DNA"/>
</dbReference>
<name>A0A562IBZ6_MICOL</name>
<evidence type="ECO:0000256" key="1">
    <source>
        <dbReference type="ARBA" id="ARBA00023015"/>
    </source>
</evidence>
<keyword evidence="1" id="KW-0805">Transcription regulation</keyword>
<dbReference type="GO" id="GO:0003700">
    <property type="term" value="F:DNA-binding transcription factor activity"/>
    <property type="evidence" value="ECO:0007669"/>
    <property type="project" value="InterPro"/>
</dbReference>
<dbReference type="GO" id="GO:0003677">
    <property type="term" value="F:DNA binding"/>
    <property type="evidence" value="ECO:0007669"/>
    <property type="project" value="UniProtKB-KW"/>
</dbReference>
<dbReference type="PROSITE" id="PS00894">
    <property type="entry name" value="HTH_DEOR_1"/>
    <property type="match status" value="1"/>
</dbReference>
<reference evidence="5 6" key="1">
    <citation type="submission" date="2019-07" db="EMBL/GenBank/DDBJ databases">
        <title>R&amp;d 2014.</title>
        <authorList>
            <person name="Klenk H.-P."/>
        </authorList>
    </citation>
    <scope>NUCLEOTIDE SEQUENCE [LARGE SCALE GENOMIC DNA]</scope>
    <source>
        <strain evidence="5 6">DSM 43868</strain>
    </source>
</reference>
<keyword evidence="2" id="KW-0238">DNA-binding</keyword>
<dbReference type="Gene3D" id="1.10.10.10">
    <property type="entry name" value="Winged helix-like DNA-binding domain superfamily/Winged helix DNA-binding domain"/>
    <property type="match status" value="1"/>
</dbReference>
<evidence type="ECO:0000256" key="2">
    <source>
        <dbReference type="ARBA" id="ARBA00023125"/>
    </source>
</evidence>
<dbReference type="SUPFAM" id="SSF46785">
    <property type="entry name" value="Winged helix' DNA-binding domain"/>
    <property type="match status" value="1"/>
</dbReference>
<dbReference type="InterPro" id="IPR018356">
    <property type="entry name" value="Tscrpt_reg_HTH_DeoR_CS"/>
</dbReference>
<dbReference type="Pfam" id="PF08220">
    <property type="entry name" value="HTH_DeoR"/>
    <property type="match status" value="1"/>
</dbReference>
<keyword evidence="6" id="KW-1185">Reference proteome</keyword>
<dbReference type="RefSeq" id="WP_246140720.1">
    <property type="nucleotide sequence ID" value="NZ_VLKE01000001.1"/>
</dbReference>
<dbReference type="AlphaFoldDB" id="A0A562IBZ6"/>
<gene>
    <name evidence="5" type="ORF">JD77_03512</name>
</gene>
<protein>
    <submittedName>
        <fullName evidence="5">DeoR-like protein with HTH domain</fullName>
    </submittedName>
</protein>
<dbReference type="Proteomes" id="UP000319825">
    <property type="component" value="Unassembled WGS sequence"/>
</dbReference>
<accession>A0A562IBZ6</accession>
<evidence type="ECO:0000313" key="5">
    <source>
        <dbReference type="EMBL" id="TWH68517.1"/>
    </source>
</evidence>